<dbReference type="PANTHER" id="PTHR14021:SF15">
    <property type="entry name" value="IRON-SULFUR CLUSTER CO-CHAPERONE PROTEIN HSCB"/>
    <property type="match status" value="1"/>
</dbReference>
<dbReference type="InterPro" id="IPR009073">
    <property type="entry name" value="HscB_oligo_C"/>
</dbReference>
<accession>J6EYS7</accession>
<dbReference type="CDD" id="cd06257">
    <property type="entry name" value="DnaJ"/>
    <property type="match status" value="1"/>
</dbReference>
<feature type="domain" description="J" evidence="3">
    <location>
        <begin position="81"/>
        <end position="173"/>
    </location>
</feature>
<evidence type="ECO:0000313" key="5">
    <source>
        <dbReference type="Proteomes" id="UP000002748"/>
    </source>
</evidence>
<organism evidence="4 5">
    <name type="scientific">Trichosporon asahii var. asahii (strain ATCC 90039 / CBS 2479 / JCM 2466 / KCTC 7840 / NBRC 103889/ NCYC 2677 / UAMH 7654)</name>
    <name type="common">Yeast</name>
    <dbReference type="NCBI Taxonomy" id="1186058"/>
    <lineage>
        <taxon>Eukaryota</taxon>
        <taxon>Fungi</taxon>
        <taxon>Dikarya</taxon>
        <taxon>Basidiomycota</taxon>
        <taxon>Agaricomycotina</taxon>
        <taxon>Tremellomycetes</taxon>
        <taxon>Trichosporonales</taxon>
        <taxon>Trichosporonaceae</taxon>
        <taxon>Trichosporon</taxon>
    </lineage>
</organism>
<dbReference type="PROSITE" id="PS50076">
    <property type="entry name" value="DNAJ_2"/>
    <property type="match status" value="1"/>
</dbReference>
<gene>
    <name evidence="4" type="ORF">A1Q1_00976</name>
</gene>
<dbReference type="KEGG" id="tasa:A1Q1_00976"/>
<name>J6EYS7_TRIAS</name>
<dbReference type="PANTHER" id="PTHR14021">
    <property type="entry name" value="IRON-SULFUR CLUSTER CO-CHAPERONE PROTEIN HSCB"/>
    <property type="match status" value="1"/>
</dbReference>
<dbReference type="GO" id="GO:0044571">
    <property type="term" value="P:[2Fe-2S] cluster assembly"/>
    <property type="evidence" value="ECO:0007669"/>
    <property type="project" value="InterPro"/>
</dbReference>
<sequence>MFLRSAVSRPAATLLSSTARIPAASPSLRLAAQVRFNSGSNVPPSQVEPTRPCPSCGKPIPYPASPCPNCGGLVNIPPGLSLHSLLGVSDPIPVGEQHPTFNVGEELKRLPSNGMDLEPRDLRMRMLRRQQDLHPDRHHGDALAEDLSGRINKAYETLASPLKRIEYIYDMATDETDKVDNHDLLMEILEARETLEEADGQEVEELRQDNQAKVDDIVHQICELLHSKEPDLHAVKRLAVELRYWVQLENAAKAKLDKMGH</sequence>
<dbReference type="InterPro" id="IPR036386">
    <property type="entry name" value="HscB_C_sf"/>
</dbReference>
<protein>
    <recommendedName>
        <fullName evidence="3">J domain-containing protein</fullName>
    </recommendedName>
</protein>
<evidence type="ECO:0000259" key="3">
    <source>
        <dbReference type="PROSITE" id="PS50076"/>
    </source>
</evidence>
<dbReference type="VEuPathDB" id="FungiDB:A1Q1_00976"/>
<evidence type="ECO:0000256" key="1">
    <source>
        <dbReference type="ARBA" id="ARBA00010476"/>
    </source>
</evidence>
<comment type="similarity">
    <text evidence="1">Belongs to the HscB family.</text>
</comment>
<dbReference type="Proteomes" id="UP000002748">
    <property type="component" value="Unassembled WGS sequence"/>
</dbReference>
<dbReference type="GO" id="GO:0005739">
    <property type="term" value="C:mitochondrion"/>
    <property type="evidence" value="ECO:0007669"/>
    <property type="project" value="TreeGrafter"/>
</dbReference>
<dbReference type="GeneID" id="25984490"/>
<dbReference type="GO" id="GO:0001671">
    <property type="term" value="F:ATPase activator activity"/>
    <property type="evidence" value="ECO:0007669"/>
    <property type="project" value="InterPro"/>
</dbReference>
<dbReference type="SUPFAM" id="SSF47144">
    <property type="entry name" value="HSC20 (HSCB), C-terminal oligomerisation domain"/>
    <property type="match status" value="1"/>
</dbReference>
<dbReference type="Pfam" id="PF07743">
    <property type="entry name" value="HSCB_C"/>
    <property type="match status" value="1"/>
</dbReference>
<dbReference type="OrthoDB" id="448954at2759"/>
<proteinExistence type="inferred from homology"/>
<comment type="caution">
    <text evidence="4">The sequence shown here is derived from an EMBL/GenBank/DDBJ whole genome shotgun (WGS) entry which is preliminary data.</text>
</comment>
<dbReference type="InterPro" id="IPR036869">
    <property type="entry name" value="J_dom_sf"/>
</dbReference>
<dbReference type="AlphaFoldDB" id="J6EYS7"/>
<dbReference type="InterPro" id="IPR004640">
    <property type="entry name" value="HscB"/>
</dbReference>
<dbReference type="EMBL" id="ALBS01000145">
    <property type="protein sequence ID" value="EJT49824.1"/>
    <property type="molecule type" value="Genomic_DNA"/>
</dbReference>
<keyword evidence="2" id="KW-0143">Chaperone</keyword>
<dbReference type="HOGENOM" id="CLU_068529_0_1_1"/>
<dbReference type="NCBIfam" id="TIGR00714">
    <property type="entry name" value="hscB"/>
    <property type="match status" value="1"/>
</dbReference>
<evidence type="ECO:0000256" key="2">
    <source>
        <dbReference type="ARBA" id="ARBA00023186"/>
    </source>
</evidence>
<dbReference type="GO" id="GO:0051259">
    <property type="term" value="P:protein complex oligomerization"/>
    <property type="evidence" value="ECO:0007669"/>
    <property type="project" value="InterPro"/>
</dbReference>
<evidence type="ECO:0000313" key="4">
    <source>
        <dbReference type="EMBL" id="EJT49824.1"/>
    </source>
</evidence>
<dbReference type="SUPFAM" id="SSF46565">
    <property type="entry name" value="Chaperone J-domain"/>
    <property type="match status" value="1"/>
</dbReference>
<dbReference type="Gene3D" id="1.10.287.110">
    <property type="entry name" value="DnaJ domain"/>
    <property type="match status" value="1"/>
</dbReference>
<reference evidence="4 5" key="1">
    <citation type="journal article" date="2012" name="Eukaryot. Cell">
        <title>Draft genome sequence of CBS 2479, the standard type strain of Trichosporon asahii.</title>
        <authorList>
            <person name="Yang R.Y."/>
            <person name="Li H.T."/>
            <person name="Zhu H."/>
            <person name="Zhou G.P."/>
            <person name="Wang M."/>
            <person name="Wang L."/>
        </authorList>
    </citation>
    <scope>NUCLEOTIDE SEQUENCE [LARGE SCALE GENOMIC DNA]</scope>
    <source>
        <strain evidence="5">ATCC 90039 / CBS 2479 / JCM 2466 / KCTC 7840 / NCYC 2677 / UAMH 7654</strain>
    </source>
</reference>
<dbReference type="RefSeq" id="XP_014181074.1">
    <property type="nucleotide sequence ID" value="XM_014325599.1"/>
</dbReference>
<dbReference type="InterPro" id="IPR001623">
    <property type="entry name" value="DnaJ_domain"/>
</dbReference>
<dbReference type="Gene3D" id="1.20.1280.20">
    <property type="entry name" value="HscB, C-terminal domain"/>
    <property type="match status" value="1"/>
</dbReference>
<dbReference type="GO" id="GO:0051087">
    <property type="term" value="F:protein-folding chaperone binding"/>
    <property type="evidence" value="ECO:0007669"/>
    <property type="project" value="InterPro"/>
</dbReference>